<comment type="similarity">
    <text evidence="1">Belongs to the metallo-dependent hydrolases superfamily. ATZ/TRZ family.</text>
</comment>
<evidence type="ECO:0000256" key="2">
    <source>
        <dbReference type="ARBA" id="ARBA00022723"/>
    </source>
</evidence>
<gene>
    <name evidence="5" type="primary">mtaD</name>
    <name evidence="8" type="ORF">EDC57_1485</name>
</gene>
<dbReference type="GO" id="GO:0050270">
    <property type="term" value="F:S-adenosylhomocysteine deaminase activity"/>
    <property type="evidence" value="ECO:0007669"/>
    <property type="project" value="UniProtKB-UniRule"/>
</dbReference>
<dbReference type="SUPFAM" id="SSF51338">
    <property type="entry name" value="Composite domain of metallo-dependent hydrolases"/>
    <property type="match status" value="1"/>
</dbReference>
<accession>A0A3N1Y4S4</accession>
<dbReference type="InterPro" id="IPR011059">
    <property type="entry name" value="Metal-dep_hydrolase_composite"/>
</dbReference>
<dbReference type="CDD" id="cd01298">
    <property type="entry name" value="ATZ_TRZ_like"/>
    <property type="match status" value="1"/>
</dbReference>
<dbReference type="Pfam" id="PF22039">
    <property type="entry name" value="HUTI_composite_bact"/>
    <property type="match status" value="1"/>
</dbReference>
<organism evidence="8 9">
    <name type="scientific">Inmirania thermothiophila</name>
    <dbReference type="NCBI Taxonomy" id="1750597"/>
    <lineage>
        <taxon>Bacteria</taxon>
        <taxon>Pseudomonadati</taxon>
        <taxon>Pseudomonadota</taxon>
        <taxon>Gammaproteobacteria</taxon>
        <taxon>Chromatiales</taxon>
        <taxon>Ectothiorhodospiraceae</taxon>
        <taxon>Inmirania</taxon>
    </lineage>
</organism>
<comment type="similarity">
    <text evidence="5">Belongs to the metallo-dependent hydrolases superfamily. MTA/SAH deaminase family.</text>
</comment>
<protein>
    <recommendedName>
        <fullName evidence="5">5-methylthioadenosine/S-adenosylhomocysteine deaminase</fullName>
        <shortName evidence="5">MTA/SAH deaminase</shortName>
        <ecNumber evidence="5">3.5.4.28</ecNumber>
        <ecNumber evidence="5">3.5.4.31</ecNumber>
    </recommendedName>
</protein>
<dbReference type="InterPro" id="IPR050287">
    <property type="entry name" value="MTA/SAH_deaminase"/>
</dbReference>
<feature type="binding site" evidence="5">
    <location>
        <position position="228"/>
    </location>
    <ligand>
        <name>substrate</name>
    </ligand>
</feature>
<keyword evidence="3 5" id="KW-0378">Hydrolase</keyword>
<evidence type="ECO:0000259" key="6">
    <source>
        <dbReference type="Pfam" id="PF01979"/>
    </source>
</evidence>
<evidence type="ECO:0000256" key="4">
    <source>
        <dbReference type="ARBA" id="ARBA00022833"/>
    </source>
</evidence>
<evidence type="ECO:0000313" key="8">
    <source>
        <dbReference type="EMBL" id="ROR32287.1"/>
    </source>
</evidence>
<feature type="binding site" evidence="5">
    <location>
        <position position="78"/>
    </location>
    <ligand>
        <name>Zn(2+)</name>
        <dbReference type="ChEBI" id="CHEBI:29105"/>
    </ligand>
</feature>
<feature type="binding site" evidence="5">
    <location>
        <position position="225"/>
    </location>
    <ligand>
        <name>Zn(2+)</name>
        <dbReference type="ChEBI" id="CHEBI:29105"/>
    </ligand>
</feature>
<comment type="caution">
    <text evidence="5">Lacks conserved residue(s) required for the propagation of feature annotation.</text>
</comment>
<dbReference type="FunFam" id="3.20.20.140:FF:000014">
    <property type="entry name" value="5-methylthioadenosine/S-adenosylhomocysteine deaminase"/>
    <property type="match status" value="1"/>
</dbReference>
<dbReference type="InterPro" id="IPR032466">
    <property type="entry name" value="Metal_Hydrolase"/>
</dbReference>
<feature type="binding site" evidence="5">
    <location>
        <position position="198"/>
    </location>
    <ligand>
        <name>substrate</name>
    </ligand>
</feature>
<dbReference type="PANTHER" id="PTHR43794">
    <property type="entry name" value="AMINOHYDROLASE SSNA-RELATED"/>
    <property type="match status" value="1"/>
</dbReference>
<dbReference type="EC" id="3.5.4.31" evidence="5"/>
<evidence type="ECO:0000259" key="7">
    <source>
        <dbReference type="Pfam" id="PF22039"/>
    </source>
</evidence>
<comment type="catalytic activity">
    <reaction evidence="5">
        <text>S-adenosyl-L-homocysteine + H2O + H(+) = S-inosyl-L-homocysteine + NH4(+)</text>
        <dbReference type="Rhea" id="RHEA:20716"/>
        <dbReference type="ChEBI" id="CHEBI:15377"/>
        <dbReference type="ChEBI" id="CHEBI:15378"/>
        <dbReference type="ChEBI" id="CHEBI:28938"/>
        <dbReference type="ChEBI" id="CHEBI:57856"/>
        <dbReference type="ChEBI" id="CHEBI:57985"/>
        <dbReference type="EC" id="3.5.4.28"/>
    </reaction>
</comment>
<sequence length="451" mass="47789">MSANPAAPSPVDYLVRARWIVPVEPEGAVLEDHAVAVGAGRIVAVEPWSALRPRHPEAAVIERPRHVLIPGLVNAHTHAAMTLLRGLADDLPLMTWLQEHIWPAEARWVGEAFVHDGTLHAVAEMLRGGVTCFNDMYFFPEVTARVAAEAGLRAVVGLIVIDFPSAWARNADEYLAKGLELHDAWRNHPLIRTALAPHAPYTVADAALERVRVLADELEIPVHIHVHETAEEVARAVAETGERPLARLDRLGLVSPALLAVHATQLTPAEIARLADAGAHVVHCPESNLKLASGFCPVQALAEAGVGLALGTDGAASNNDLDLLGEMRTAALLAKAVAGRADALPAARVLAAATLGGARALGLEAEIGSLVPGKAADLVAVDLGAPETQPVYDVISQLVYAAGREQVTDVWVAGRPLLRDRVLLTVDEEAILVRSAQWARRIAAPPGEAAP</sequence>
<feature type="domain" description="Amidohydrolase-related" evidence="6">
    <location>
        <begin position="67"/>
        <end position="415"/>
    </location>
</feature>
<evidence type="ECO:0000313" key="9">
    <source>
        <dbReference type="Proteomes" id="UP000276634"/>
    </source>
</evidence>
<dbReference type="InterPro" id="IPR054418">
    <property type="entry name" value="MQNX/HUTI_composite_N"/>
</dbReference>
<reference evidence="8 9" key="1">
    <citation type="submission" date="2018-11" db="EMBL/GenBank/DDBJ databases">
        <title>Genomic Encyclopedia of Type Strains, Phase IV (KMG-IV): sequencing the most valuable type-strain genomes for metagenomic binning, comparative biology and taxonomic classification.</title>
        <authorList>
            <person name="Goeker M."/>
        </authorList>
    </citation>
    <scope>NUCLEOTIDE SEQUENCE [LARGE SCALE GENOMIC DNA]</scope>
    <source>
        <strain evidence="8 9">DSM 100275</strain>
    </source>
</reference>
<comment type="caution">
    <text evidence="8">The sequence shown here is derived from an EMBL/GenBank/DDBJ whole genome shotgun (WGS) entry which is preliminary data.</text>
</comment>
<feature type="binding site" evidence="5">
    <location>
        <position position="76"/>
    </location>
    <ligand>
        <name>Zn(2+)</name>
        <dbReference type="ChEBI" id="CHEBI:29105"/>
    </ligand>
</feature>
<dbReference type="RefSeq" id="WP_123401244.1">
    <property type="nucleotide sequence ID" value="NZ_RJVI01000002.1"/>
</dbReference>
<dbReference type="InterPro" id="IPR023512">
    <property type="entry name" value="Deaminase_MtaD/DadD"/>
</dbReference>
<proteinExistence type="inferred from homology"/>
<evidence type="ECO:0000256" key="3">
    <source>
        <dbReference type="ARBA" id="ARBA00022801"/>
    </source>
</evidence>
<dbReference type="GO" id="GO:0090614">
    <property type="term" value="F:5'-methylthioadenosine deaminase activity"/>
    <property type="evidence" value="ECO:0007669"/>
    <property type="project" value="UniProtKB-UniRule"/>
</dbReference>
<dbReference type="EMBL" id="RJVI01000002">
    <property type="protein sequence ID" value="ROR32287.1"/>
    <property type="molecule type" value="Genomic_DNA"/>
</dbReference>
<dbReference type="AlphaFoldDB" id="A0A3N1Y4S4"/>
<keyword evidence="4 5" id="KW-0862">Zinc</keyword>
<dbReference type="Proteomes" id="UP000276634">
    <property type="component" value="Unassembled WGS sequence"/>
</dbReference>
<dbReference type="NCBIfam" id="NF006549">
    <property type="entry name" value="PRK09045.1"/>
    <property type="match status" value="1"/>
</dbReference>
<feature type="domain" description="Aminodeoxyfutalosine deaminase/Imidazolonepropionase-like composite" evidence="7">
    <location>
        <begin position="34"/>
        <end position="58"/>
    </location>
</feature>
<keyword evidence="9" id="KW-1185">Reference proteome</keyword>
<dbReference type="Pfam" id="PF01979">
    <property type="entry name" value="Amidohydro_1"/>
    <property type="match status" value="1"/>
</dbReference>
<dbReference type="SUPFAM" id="SSF51556">
    <property type="entry name" value="Metallo-dependent hydrolases"/>
    <property type="match status" value="1"/>
</dbReference>
<evidence type="ECO:0000256" key="5">
    <source>
        <dbReference type="HAMAP-Rule" id="MF_01281"/>
    </source>
</evidence>
<keyword evidence="2 5" id="KW-0479">Metal-binding</keyword>
<name>A0A3N1Y4S4_9GAMM</name>
<dbReference type="OrthoDB" id="9807210at2"/>
<feature type="binding site" evidence="5">
    <location>
        <position position="313"/>
    </location>
    <ligand>
        <name>Zn(2+)</name>
        <dbReference type="ChEBI" id="CHEBI:29105"/>
    </ligand>
</feature>
<feature type="binding site" evidence="5">
    <location>
        <position position="105"/>
    </location>
    <ligand>
        <name>substrate</name>
    </ligand>
</feature>
<dbReference type="GO" id="GO:0046872">
    <property type="term" value="F:metal ion binding"/>
    <property type="evidence" value="ECO:0007669"/>
    <property type="project" value="UniProtKB-KW"/>
</dbReference>
<evidence type="ECO:0000256" key="1">
    <source>
        <dbReference type="ARBA" id="ARBA00006745"/>
    </source>
</evidence>
<dbReference type="Gene3D" id="3.20.20.140">
    <property type="entry name" value="Metal-dependent hydrolases"/>
    <property type="match status" value="1"/>
</dbReference>
<comment type="catalytic activity">
    <reaction evidence="5">
        <text>S-methyl-5'-thioadenosine + H2O + H(+) = S-methyl-5'-thioinosine + NH4(+)</text>
        <dbReference type="Rhea" id="RHEA:25025"/>
        <dbReference type="ChEBI" id="CHEBI:15377"/>
        <dbReference type="ChEBI" id="CHEBI:15378"/>
        <dbReference type="ChEBI" id="CHEBI:17509"/>
        <dbReference type="ChEBI" id="CHEBI:28938"/>
        <dbReference type="ChEBI" id="CHEBI:48595"/>
        <dbReference type="EC" id="3.5.4.31"/>
    </reaction>
</comment>
<dbReference type="PANTHER" id="PTHR43794:SF11">
    <property type="entry name" value="AMIDOHYDROLASE-RELATED DOMAIN-CONTAINING PROTEIN"/>
    <property type="match status" value="1"/>
</dbReference>
<dbReference type="HAMAP" id="MF_01281">
    <property type="entry name" value="MTA_SAH_deamin"/>
    <property type="match status" value="1"/>
</dbReference>
<comment type="function">
    <text evidence="5">Catalyzes the deamination of 5-methylthioadenosine and S-adenosyl-L-homocysteine into 5-methylthioinosine and S-inosyl-L-homocysteine, respectively. Is also able to deaminate adenosine.</text>
</comment>
<comment type="cofactor">
    <cofactor evidence="5">
        <name>Zn(2+)</name>
        <dbReference type="ChEBI" id="CHEBI:29105"/>
    </cofactor>
    <text evidence="5">Binds 1 zinc ion per subunit.</text>
</comment>
<dbReference type="InterPro" id="IPR006680">
    <property type="entry name" value="Amidohydro-rel"/>
</dbReference>
<dbReference type="Gene3D" id="2.30.40.10">
    <property type="entry name" value="Urease, subunit C, domain 1"/>
    <property type="match status" value="1"/>
</dbReference>
<feature type="binding site" evidence="5">
    <location>
        <position position="313"/>
    </location>
    <ligand>
        <name>substrate</name>
    </ligand>
</feature>
<dbReference type="EC" id="3.5.4.28" evidence="5"/>